<name>A0ABM3Z2A5_PANGU</name>
<dbReference type="RefSeq" id="XP_060542736.1">
    <property type="nucleotide sequence ID" value="XM_060686753.1"/>
</dbReference>
<reference evidence="2 3" key="1">
    <citation type="submission" date="2025-05" db="UniProtKB">
        <authorList>
            <consortium name="RefSeq"/>
        </authorList>
    </citation>
    <scope>IDENTIFICATION</scope>
    <source>
        <tissue evidence="2 3">Blood</tissue>
    </source>
</reference>
<dbReference type="Proteomes" id="UP001652622">
    <property type="component" value="Unplaced"/>
</dbReference>
<evidence type="ECO:0000313" key="3">
    <source>
        <dbReference type="RefSeq" id="XP_060542736.1"/>
    </source>
</evidence>
<dbReference type="GeneID" id="132710442"/>
<dbReference type="RefSeq" id="XP_060542500.1">
    <property type="nucleotide sequence ID" value="XM_060686517.1"/>
</dbReference>
<dbReference type="InterPro" id="IPR042566">
    <property type="entry name" value="L1_C"/>
</dbReference>
<evidence type="ECO:0000313" key="1">
    <source>
        <dbReference type="Proteomes" id="UP001652622"/>
    </source>
</evidence>
<evidence type="ECO:0000313" key="2">
    <source>
        <dbReference type="RefSeq" id="XP_060542500.1"/>
    </source>
</evidence>
<dbReference type="Gene3D" id="3.30.250.20">
    <property type="entry name" value="L1 transposable element, C-terminal domain"/>
    <property type="match status" value="1"/>
</dbReference>
<proteinExistence type="predicted"/>
<dbReference type="PANTHER" id="PTHR11505">
    <property type="entry name" value="L1 TRANSPOSABLE ELEMENT-RELATED"/>
    <property type="match status" value="1"/>
</dbReference>
<gene>
    <name evidence="2" type="primary">LOC132710442</name>
    <name evidence="3" type="synonym">LOC132710488</name>
</gene>
<sequence length="407" mass="48350">MALRLVKSDKQIGGGDSPTKNLKEQVLTLQSQKPDFNIIEFLLEEIERRDEIVNQQLEKFKQETKELVKSKFDFLQQKILKVSEFMIRLDTNTNLLESKMDEIQDKLDNRIQKIENDLLNIQDYSSEEKFKMDADQKSGNVENLQQRIEKEVLKIQYNFTEYAIRLRGLQENNRDDLRKISSEFLAGILKIQPEEVFCRIDRAYRINSWTAKQRQLPRDVVIYFSDKEIRNKIVQNSFNSNLQLYGRKIWIYKELPPKILMERKKFGFLVSELKRRNIQFRWDVPVGIILRYQGERYQLNTVERAEEFYQNRLKMNLTSSDIIQDKQKELELKTETVPDKLPLDLSDTPAGLSTNLREVPSDFNVMTYQGKDKHGNQLEDIQGIKKKCETQKIRMEVKPTKRKQKKK</sequence>
<organism evidence="1 2">
    <name type="scientific">Pantherophis guttatus</name>
    <name type="common">Corn snake</name>
    <name type="synonym">Elaphe guttata</name>
    <dbReference type="NCBI Taxonomy" id="94885"/>
    <lineage>
        <taxon>Eukaryota</taxon>
        <taxon>Metazoa</taxon>
        <taxon>Chordata</taxon>
        <taxon>Craniata</taxon>
        <taxon>Vertebrata</taxon>
        <taxon>Euteleostomi</taxon>
        <taxon>Lepidosauria</taxon>
        <taxon>Squamata</taxon>
        <taxon>Bifurcata</taxon>
        <taxon>Unidentata</taxon>
        <taxon>Episquamata</taxon>
        <taxon>Toxicofera</taxon>
        <taxon>Serpentes</taxon>
        <taxon>Colubroidea</taxon>
        <taxon>Colubridae</taxon>
        <taxon>Colubrinae</taxon>
        <taxon>Pantherophis</taxon>
    </lineage>
</organism>
<keyword evidence="1" id="KW-1185">Reference proteome</keyword>
<dbReference type="InterPro" id="IPR004244">
    <property type="entry name" value="Transposase_22"/>
</dbReference>
<protein>
    <submittedName>
        <fullName evidence="2">Uncharacterized protein LOC132710442</fullName>
    </submittedName>
    <submittedName>
        <fullName evidence="3">Uncharacterized protein LOC132710488</fullName>
    </submittedName>
</protein>
<accession>A0ABM3Z2A5</accession>